<organism evidence="2 3">
    <name type="scientific">Sphagnum troendelagicum</name>
    <dbReference type="NCBI Taxonomy" id="128251"/>
    <lineage>
        <taxon>Eukaryota</taxon>
        <taxon>Viridiplantae</taxon>
        <taxon>Streptophyta</taxon>
        <taxon>Embryophyta</taxon>
        <taxon>Bryophyta</taxon>
        <taxon>Sphagnophytina</taxon>
        <taxon>Sphagnopsida</taxon>
        <taxon>Sphagnales</taxon>
        <taxon>Sphagnaceae</taxon>
        <taxon>Sphagnum</taxon>
    </lineage>
</organism>
<dbReference type="Proteomes" id="UP001497512">
    <property type="component" value="Chromosome 11"/>
</dbReference>
<feature type="region of interest" description="Disordered" evidence="1">
    <location>
        <begin position="1"/>
        <end position="133"/>
    </location>
</feature>
<evidence type="ECO:0000256" key="1">
    <source>
        <dbReference type="SAM" id="MobiDB-lite"/>
    </source>
</evidence>
<evidence type="ECO:0000313" key="3">
    <source>
        <dbReference type="Proteomes" id="UP001497512"/>
    </source>
</evidence>
<feature type="compositionally biased region" description="Basic residues" evidence="1">
    <location>
        <begin position="42"/>
        <end position="62"/>
    </location>
</feature>
<feature type="compositionally biased region" description="Basic and acidic residues" evidence="1">
    <location>
        <begin position="268"/>
        <end position="286"/>
    </location>
</feature>
<reference evidence="2" key="1">
    <citation type="submission" date="2024-02" db="EMBL/GenBank/DDBJ databases">
        <authorList>
            <consortium name="ELIXIR-Norway"/>
            <consortium name="Elixir Norway"/>
        </authorList>
    </citation>
    <scope>NUCLEOTIDE SEQUENCE</scope>
</reference>
<dbReference type="EMBL" id="OZ019903">
    <property type="protein sequence ID" value="CAK9197896.1"/>
    <property type="molecule type" value="Genomic_DNA"/>
</dbReference>
<feature type="region of interest" description="Disordered" evidence="1">
    <location>
        <begin position="268"/>
        <end position="293"/>
    </location>
</feature>
<feature type="compositionally biased region" description="Basic and acidic residues" evidence="1">
    <location>
        <begin position="63"/>
        <end position="79"/>
    </location>
</feature>
<dbReference type="PANTHER" id="PTHR34117">
    <property type="entry name" value="STYLE CELL-CYCLE INHIBITOR 1"/>
    <property type="match status" value="1"/>
</dbReference>
<dbReference type="InterPro" id="IPR044688">
    <property type="entry name" value="SCI-1-like"/>
</dbReference>
<sequence length="354" mass="40771">MGGDARDFEHHDGGVKTDRSSEPSLSSSSSDGASSDEESRRRDRKRRKMKEKEKKGHHRRHKSEKEKSSKDDRKKSRDEKKRKRRKRHADSDSDSDSEDAEDRKKRRLLKEAKRLLRKHKSEGNNGALVPATSGLKVDKISEEDYFEKSNELAMWLKEAKGVFFSSLSSEETHKEFAKFVEVWNAGQLTPKYYQGIKSAPRTAHKWGIKLNHDEALALGRDEEDRSLEKKMEKLERKKFHKAQDAVIDELLPKATGREALLEKKALRREQARNREDSPEIMKERDVMGGGDDFQQRLARERAWKEKKAAEKASVYDAKRSAFEEKEAVAMNQFRAMLNVAGGKISIPKRNDAPP</sequence>
<accession>A0ABP0TJX0</accession>
<keyword evidence="3" id="KW-1185">Reference proteome</keyword>
<dbReference type="PANTHER" id="PTHR34117:SF1">
    <property type="entry name" value="STYLE CELL-CYCLE INHIBITOR 1"/>
    <property type="match status" value="1"/>
</dbReference>
<evidence type="ECO:0000313" key="2">
    <source>
        <dbReference type="EMBL" id="CAK9197896.1"/>
    </source>
</evidence>
<name>A0ABP0TJX0_9BRYO</name>
<gene>
    <name evidence="2" type="ORF">CSSPTR1EN2_LOCUS4203</name>
</gene>
<feature type="compositionally biased region" description="Low complexity" evidence="1">
    <location>
        <begin position="22"/>
        <end position="33"/>
    </location>
</feature>
<protein>
    <submittedName>
        <fullName evidence="2">Uncharacterized protein</fullName>
    </submittedName>
</protein>
<proteinExistence type="predicted"/>
<feature type="compositionally biased region" description="Basic and acidic residues" evidence="1">
    <location>
        <begin position="1"/>
        <end position="21"/>
    </location>
</feature>